<evidence type="ECO:0000256" key="1">
    <source>
        <dbReference type="SAM" id="Phobius"/>
    </source>
</evidence>
<feature type="transmembrane region" description="Helical" evidence="1">
    <location>
        <begin position="95"/>
        <end position="115"/>
    </location>
</feature>
<protein>
    <submittedName>
        <fullName evidence="3">CPBP family intramembrane glutamic endopeptidase</fullName>
        <ecNumber evidence="3">3.4.-.-</ecNumber>
    </submittedName>
</protein>
<accession>A0ABV5LRJ6</accession>
<feature type="transmembrane region" description="Helical" evidence="1">
    <location>
        <begin position="121"/>
        <end position="143"/>
    </location>
</feature>
<proteinExistence type="predicted"/>
<dbReference type="EMBL" id="JBHMDM010000004">
    <property type="protein sequence ID" value="MFB9376676.1"/>
    <property type="molecule type" value="Genomic_DNA"/>
</dbReference>
<dbReference type="EC" id="3.4.-.-" evidence="3"/>
<dbReference type="InterPro" id="IPR003675">
    <property type="entry name" value="Rce1/LyrA-like_dom"/>
</dbReference>
<feature type="transmembrane region" description="Helical" evidence="1">
    <location>
        <begin position="59"/>
        <end position="75"/>
    </location>
</feature>
<keyword evidence="1" id="KW-0472">Membrane</keyword>
<reference evidence="3 4" key="1">
    <citation type="submission" date="2024-09" db="EMBL/GenBank/DDBJ databases">
        <authorList>
            <person name="Sun Q."/>
            <person name="Mori K."/>
        </authorList>
    </citation>
    <scope>NUCLEOTIDE SEQUENCE [LARGE SCALE GENOMIC DNA]</scope>
    <source>
        <strain evidence="3 4">TISTR 1856</strain>
    </source>
</reference>
<evidence type="ECO:0000313" key="3">
    <source>
        <dbReference type="EMBL" id="MFB9376676.1"/>
    </source>
</evidence>
<dbReference type="GO" id="GO:0016787">
    <property type="term" value="F:hydrolase activity"/>
    <property type="evidence" value="ECO:0007669"/>
    <property type="project" value="UniProtKB-KW"/>
</dbReference>
<evidence type="ECO:0000259" key="2">
    <source>
        <dbReference type="Pfam" id="PF02517"/>
    </source>
</evidence>
<dbReference type="Proteomes" id="UP001589748">
    <property type="component" value="Unassembled WGS sequence"/>
</dbReference>
<feature type="transmembrane region" description="Helical" evidence="1">
    <location>
        <begin position="164"/>
        <end position="184"/>
    </location>
</feature>
<keyword evidence="4" id="KW-1185">Reference proteome</keyword>
<name>A0ABV5LRJ6_9ACTN</name>
<comment type="caution">
    <text evidence="3">The sequence shown here is derived from an EMBL/GenBank/DDBJ whole genome shotgun (WGS) entry which is preliminary data.</text>
</comment>
<dbReference type="Pfam" id="PF02517">
    <property type="entry name" value="Rce1-like"/>
    <property type="match status" value="1"/>
</dbReference>
<keyword evidence="1" id="KW-0812">Transmembrane</keyword>
<feature type="transmembrane region" description="Helical" evidence="1">
    <location>
        <begin position="214"/>
        <end position="232"/>
    </location>
</feature>
<keyword evidence="1" id="KW-1133">Transmembrane helix</keyword>
<dbReference type="RefSeq" id="WP_380135964.1">
    <property type="nucleotide sequence ID" value="NZ_JBHLUI010000003.1"/>
</dbReference>
<organism evidence="3 4">
    <name type="scientific">Kineococcus gynurae</name>
    <dbReference type="NCBI Taxonomy" id="452979"/>
    <lineage>
        <taxon>Bacteria</taxon>
        <taxon>Bacillati</taxon>
        <taxon>Actinomycetota</taxon>
        <taxon>Actinomycetes</taxon>
        <taxon>Kineosporiales</taxon>
        <taxon>Kineosporiaceae</taxon>
        <taxon>Kineococcus</taxon>
    </lineage>
</organism>
<gene>
    <name evidence="3" type="ORF">ACFFVI_06815</name>
</gene>
<sequence>MTPVPESSVATRSPSRRRLLVSLGLGAFLCVAVYGGAPVDSVGGVDLRLGLDGPSAGDPWKWLGAILVVLVVLVVERRGPDSLLLRRPSRRDLEWVLYAFGIVMAWSWVAGLVVAPTDDTGVLTIVALGVPGVLVLVVTAAVTEEIVYRGFLAERLGALLGPGAVARWVGAGVVLAVFTAPHVAFFGPSWLVLHLPGAAALTLVVLLRRNLCAAMLLHLLINLPILVPVLAAG</sequence>
<feature type="domain" description="CAAX prenyl protease 2/Lysostaphin resistance protein A-like" evidence="2">
    <location>
        <begin position="130"/>
        <end position="223"/>
    </location>
</feature>
<keyword evidence="3" id="KW-0378">Hydrolase</keyword>
<feature type="transmembrane region" description="Helical" evidence="1">
    <location>
        <begin position="190"/>
        <end position="207"/>
    </location>
</feature>
<evidence type="ECO:0000313" key="4">
    <source>
        <dbReference type="Proteomes" id="UP001589748"/>
    </source>
</evidence>